<feature type="compositionally biased region" description="Basic and acidic residues" evidence="4">
    <location>
        <begin position="311"/>
        <end position="325"/>
    </location>
</feature>
<dbReference type="SUPFAM" id="SSF110849">
    <property type="entry name" value="ParB/Sulfiredoxin"/>
    <property type="match status" value="1"/>
</dbReference>
<evidence type="ECO:0000256" key="4">
    <source>
        <dbReference type="SAM" id="MobiDB-lite"/>
    </source>
</evidence>
<dbReference type="Gene3D" id="1.10.10.2830">
    <property type="match status" value="1"/>
</dbReference>
<sequence length="325" mass="37163">MTEPERRKESIFWIEIEKIKPNPLQPRREFEESALRELAESIRAYGLLQPVVVIRKEREVPRGRLVDYELLAGERRLRACKIAGLTQIPVIIHEDTTDKVKLELALVENLQREDLNPIEKARAFKRLMDEFGMRQREIAEKIGKSREVVANTVRLLSLPEDIQQAVAAGTITEGHTRPLLMVAGQPEAQRKLYNDIVEQQLSVREAERRSRLIARDRVRSALDPETRQVQEQLETIFGTRVLIERKGKRGIISIEFFDDEDLHSIVGKISPTEEKSESEVVPEDSETTAPALNTAFAAKDAPFDTPITPEMPREIEEKLPPAELI</sequence>
<dbReference type="CDD" id="cd16393">
    <property type="entry name" value="SPO0J_N"/>
    <property type="match status" value="1"/>
</dbReference>
<evidence type="ECO:0000256" key="3">
    <source>
        <dbReference type="ARBA" id="ARBA00023125"/>
    </source>
</evidence>
<name>A0A1F5WFQ0_9BACT</name>
<evidence type="ECO:0000313" key="7">
    <source>
        <dbReference type="Proteomes" id="UP000178406"/>
    </source>
</evidence>
<dbReference type="GO" id="GO:0007059">
    <property type="term" value="P:chromosome segregation"/>
    <property type="evidence" value="ECO:0007669"/>
    <property type="project" value="UniProtKB-KW"/>
</dbReference>
<dbReference type="Proteomes" id="UP000178406">
    <property type="component" value="Unassembled WGS sequence"/>
</dbReference>
<feature type="domain" description="ParB-like N-terminal" evidence="5">
    <location>
        <begin position="12"/>
        <end position="110"/>
    </location>
</feature>
<comment type="caution">
    <text evidence="6">The sequence shown here is derived from an EMBL/GenBank/DDBJ whole genome shotgun (WGS) entry which is preliminary data.</text>
</comment>
<dbReference type="SUPFAM" id="SSF109709">
    <property type="entry name" value="KorB DNA-binding domain-like"/>
    <property type="match status" value="1"/>
</dbReference>
<dbReference type="InterPro" id="IPR004437">
    <property type="entry name" value="ParB/RepB/Spo0J"/>
</dbReference>
<dbReference type="GO" id="GO:0003677">
    <property type="term" value="F:DNA binding"/>
    <property type="evidence" value="ECO:0007669"/>
    <property type="project" value="UniProtKB-KW"/>
</dbReference>
<dbReference type="AlphaFoldDB" id="A0A1F5WFQ0"/>
<dbReference type="PANTHER" id="PTHR33375">
    <property type="entry name" value="CHROMOSOME-PARTITIONING PROTEIN PARB-RELATED"/>
    <property type="match status" value="1"/>
</dbReference>
<evidence type="ECO:0000256" key="1">
    <source>
        <dbReference type="ARBA" id="ARBA00006295"/>
    </source>
</evidence>
<dbReference type="GO" id="GO:0005694">
    <property type="term" value="C:chromosome"/>
    <property type="evidence" value="ECO:0007669"/>
    <property type="project" value="TreeGrafter"/>
</dbReference>
<dbReference type="EMBL" id="MFHQ01000017">
    <property type="protein sequence ID" value="OGF74539.1"/>
    <property type="molecule type" value="Genomic_DNA"/>
</dbReference>
<dbReference type="SMART" id="SM00470">
    <property type="entry name" value="ParB"/>
    <property type="match status" value="1"/>
</dbReference>
<dbReference type="FunFam" id="1.10.10.2830:FF:000001">
    <property type="entry name" value="Chromosome partitioning protein ParB"/>
    <property type="match status" value="1"/>
</dbReference>
<dbReference type="InterPro" id="IPR050336">
    <property type="entry name" value="Chromosome_partition/occlusion"/>
</dbReference>
<dbReference type="PANTHER" id="PTHR33375:SF1">
    <property type="entry name" value="CHROMOSOME-PARTITIONING PROTEIN PARB-RELATED"/>
    <property type="match status" value="1"/>
</dbReference>
<gene>
    <name evidence="6" type="ORF">A3J56_01210</name>
</gene>
<proteinExistence type="inferred from homology"/>
<accession>A0A1F5WFQ0</accession>
<protein>
    <recommendedName>
        <fullName evidence="5">ParB-like N-terminal domain-containing protein</fullName>
    </recommendedName>
</protein>
<reference evidence="6 7" key="1">
    <citation type="journal article" date="2016" name="Nat. Commun.">
        <title>Thousands of microbial genomes shed light on interconnected biogeochemical processes in an aquifer system.</title>
        <authorList>
            <person name="Anantharaman K."/>
            <person name="Brown C.T."/>
            <person name="Hug L.A."/>
            <person name="Sharon I."/>
            <person name="Castelle C.J."/>
            <person name="Probst A.J."/>
            <person name="Thomas B.C."/>
            <person name="Singh A."/>
            <person name="Wilkins M.J."/>
            <person name="Karaoz U."/>
            <person name="Brodie E.L."/>
            <person name="Williams K.H."/>
            <person name="Hubbard S.S."/>
            <person name="Banfield J.F."/>
        </authorList>
    </citation>
    <scope>NUCLEOTIDE SEQUENCE [LARGE SCALE GENOMIC DNA]</scope>
</reference>
<dbReference type="GO" id="GO:0045881">
    <property type="term" value="P:positive regulation of sporulation resulting in formation of a cellular spore"/>
    <property type="evidence" value="ECO:0007669"/>
    <property type="project" value="TreeGrafter"/>
</dbReference>
<dbReference type="Pfam" id="PF02195">
    <property type="entry name" value="ParB_N"/>
    <property type="match status" value="1"/>
</dbReference>
<evidence type="ECO:0000313" key="6">
    <source>
        <dbReference type="EMBL" id="OGF74539.1"/>
    </source>
</evidence>
<feature type="region of interest" description="Disordered" evidence="4">
    <location>
        <begin position="297"/>
        <end position="325"/>
    </location>
</feature>
<comment type="similarity">
    <text evidence="1">Belongs to the ParB family.</text>
</comment>
<evidence type="ECO:0000256" key="2">
    <source>
        <dbReference type="ARBA" id="ARBA00022829"/>
    </source>
</evidence>
<dbReference type="InterPro" id="IPR041468">
    <property type="entry name" value="HTH_ParB/Spo0J"/>
</dbReference>
<organism evidence="6 7">
    <name type="scientific">Candidatus Giovannonibacteria bacterium RIFCSPHIGHO2_02_FULL_46_20</name>
    <dbReference type="NCBI Taxonomy" id="1798338"/>
    <lineage>
        <taxon>Bacteria</taxon>
        <taxon>Candidatus Giovannoniibacteriota</taxon>
    </lineage>
</organism>
<dbReference type="STRING" id="1798338.A3J56_01210"/>
<dbReference type="Gene3D" id="3.90.1530.30">
    <property type="match status" value="1"/>
</dbReference>
<dbReference type="NCBIfam" id="TIGR00180">
    <property type="entry name" value="parB_part"/>
    <property type="match status" value="1"/>
</dbReference>
<keyword evidence="2" id="KW-0159">Chromosome partition</keyword>
<keyword evidence="3" id="KW-0238">DNA-binding</keyword>
<dbReference type="Pfam" id="PF17762">
    <property type="entry name" value="HTH_ParB"/>
    <property type="match status" value="1"/>
</dbReference>
<dbReference type="FunFam" id="3.90.1530.30:FF:000001">
    <property type="entry name" value="Chromosome partitioning protein ParB"/>
    <property type="match status" value="1"/>
</dbReference>
<dbReference type="InterPro" id="IPR003115">
    <property type="entry name" value="ParB_N"/>
</dbReference>
<dbReference type="InterPro" id="IPR036086">
    <property type="entry name" value="ParB/Sulfiredoxin_sf"/>
</dbReference>
<evidence type="ECO:0000259" key="5">
    <source>
        <dbReference type="SMART" id="SM00470"/>
    </source>
</evidence>